<dbReference type="RefSeq" id="XP_012651876.1">
    <property type="nucleotide sequence ID" value="XM_012796422.1"/>
</dbReference>
<keyword evidence="2" id="KW-1185">Reference proteome</keyword>
<gene>
    <name evidence="1" type="ORF">TTHERM_000594138</name>
</gene>
<protein>
    <submittedName>
        <fullName evidence="1">Uncharacterized protein</fullName>
    </submittedName>
</protein>
<name>W7XJJ4_TETTS</name>
<accession>W7XJJ4</accession>
<evidence type="ECO:0000313" key="1">
    <source>
        <dbReference type="EMBL" id="EWS75576.1"/>
    </source>
</evidence>
<sequence length="186" mass="22217">MDHVDSMRLLFGAINSCTGFKHSFELIYVTSIVVYDKNGLSIQFLDNFFVFKAHFNLRSSILSWQLFRRRRFKFLFGVFLFQERKAEILKVIPDDLSIYLSCQLKIPITINYLQLKTSHQLIQLSLIKAFPFFFYFHLLVHQDIFFLKSAEMIFLKIIILNQVKLEQKQQKMSQQSNQFLQIYSYS</sequence>
<dbReference type="EMBL" id="GG662781">
    <property type="protein sequence ID" value="EWS75576.1"/>
    <property type="molecule type" value="Genomic_DNA"/>
</dbReference>
<dbReference type="Proteomes" id="UP000009168">
    <property type="component" value="Unassembled WGS sequence"/>
</dbReference>
<dbReference type="InParanoid" id="W7XJJ4"/>
<dbReference type="AlphaFoldDB" id="W7XJJ4"/>
<dbReference type="KEGG" id="tet:TTHERM_000594138"/>
<evidence type="ECO:0000313" key="2">
    <source>
        <dbReference type="Proteomes" id="UP000009168"/>
    </source>
</evidence>
<reference evidence="2" key="1">
    <citation type="journal article" date="2006" name="PLoS Biol.">
        <title>Macronuclear genome sequence of the ciliate Tetrahymena thermophila, a model eukaryote.</title>
        <authorList>
            <person name="Eisen J.A."/>
            <person name="Coyne R.S."/>
            <person name="Wu M."/>
            <person name="Wu D."/>
            <person name="Thiagarajan M."/>
            <person name="Wortman J.R."/>
            <person name="Badger J.H."/>
            <person name="Ren Q."/>
            <person name="Amedeo P."/>
            <person name="Jones K.M."/>
            <person name="Tallon L.J."/>
            <person name="Delcher A.L."/>
            <person name="Salzberg S.L."/>
            <person name="Silva J.C."/>
            <person name="Haas B.J."/>
            <person name="Majoros W.H."/>
            <person name="Farzad M."/>
            <person name="Carlton J.M."/>
            <person name="Smith R.K. Jr."/>
            <person name="Garg J."/>
            <person name="Pearlman R.E."/>
            <person name="Karrer K.M."/>
            <person name="Sun L."/>
            <person name="Manning G."/>
            <person name="Elde N.C."/>
            <person name="Turkewitz A.P."/>
            <person name="Asai D.J."/>
            <person name="Wilkes D.E."/>
            <person name="Wang Y."/>
            <person name="Cai H."/>
            <person name="Collins K."/>
            <person name="Stewart B.A."/>
            <person name="Lee S.R."/>
            <person name="Wilamowska K."/>
            <person name="Weinberg Z."/>
            <person name="Ruzzo W.L."/>
            <person name="Wloga D."/>
            <person name="Gaertig J."/>
            <person name="Frankel J."/>
            <person name="Tsao C.-C."/>
            <person name="Gorovsky M.A."/>
            <person name="Keeling P.J."/>
            <person name="Waller R.F."/>
            <person name="Patron N.J."/>
            <person name="Cherry J.M."/>
            <person name="Stover N.A."/>
            <person name="Krieger C.J."/>
            <person name="del Toro C."/>
            <person name="Ryder H.F."/>
            <person name="Williamson S.C."/>
            <person name="Barbeau R.A."/>
            <person name="Hamilton E.P."/>
            <person name="Orias E."/>
        </authorList>
    </citation>
    <scope>NUCLEOTIDE SEQUENCE [LARGE SCALE GENOMIC DNA]</scope>
    <source>
        <strain evidence="2">SB210</strain>
    </source>
</reference>
<dbReference type="GeneID" id="24439760"/>
<proteinExistence type="predicted"/>
<organism evidence="1 2">
    <name type="scientific">Tetrahymena thermophila (strain SB210)</name>
    <dbReference type="NCBI Taxonomy" id="312017"/>
    <lineage>
        <taxon>Eukaryota</taxon>
        <taxon>Sar</taxon>
        <taxon>Alveolata</taxon>
        <taxon>Ciliophora</taxon>
        <taxon>Intramacronucleata</taxon>
        <taxon>Oligohymenophorea</taxon>
        <taxon>Hymenostomatida</taxon>
        <taxon>Tetrahymenina</taxon>
        <taxon>Tetrahymenidae</taxon>
        <taxon>Tetrahymena</taxon>
    </lineage>
</organism>